<reference evidence="2" key="1">
    <citation type="journal article" date="2014" name="Int. J. Syst. Evol. Microbiol.">
        <title>Complete genome sequence of Corynebacterium casei LMG S-19264T (=DSM 44701T), isolated from a smear-ripened cheese.</title>
        <authorList>
            <consortium name="US DOE Joint Genome Institute (JGI-PGF)"/>
            <person name="Walter F."/>
            <person name="Albersmeier A."/>
            <person name="Kalinowski J."/>
            <person name="Ruckert C."/>
        </authorList>
    </citation>
    <scope>NUCLEOTIDE SEQUENCE</scope>
    <source>
        <strain evidence="2">CGMCC 1.15371</strain>
    </source>
</reference>
<name>A0A8J2YP75_9BACL</name>
<dbReference type="Pfam" id="PF14184">
    <property type="entry name" value="YrvL"/>
    <property type="match status" value="1"/>
</dbReference>
<keyword evidence="3" id="KW-1185">Reference proteome</keyword>
<evidence type="ECO:0000256" key="1">
    <source>
        <dbReference type="SAM" id="Phobius"/>
    </source>
</evidence>
<gene>
    <name evidence="2" type="ORF">GCM10011391_40100</name>
</gene>
<dbReference type="Proteomes" id="UP000628775">
    <property type="component" value="Unassembled WGS sequence"/>
</dbReference>
<sequence length="130" mass="14649">MALILLGILVITWVLGLFFFGFAGFFRLVGVDYTSSYVLIGFVIFFLLIGSLLDVCALAFIGLFAHYVRGKYSLFIIRMAIDCSFTWLALHEVDEWLNQITIPWPAELLAALFLFMVDVALDEKKVKPGS</sequence>
<evidence type="ECO:0000313" key="3">
    <source>
        <dbReference type="Proteomes" id="UP000628775"/>
    </source>
</evidence>
<dbReference type="AlphaFoldDB" id="A0A8J2YP75"/>
<keyword evidence="1" id="KW-0472">Membrane</keyword>
<feature type="transmembrane region" description="Helical" evidence="1">
    <location>
        <begin position="38"/>
        <end position="65"/>
    </location>
</feature>
<accession>A0A8J2YP75</accession>
<organism evidence="2 3">
    <name type="scientific">Pullulanibacillus camelliae</name>
    <dbReference type="NCBI Taxonomy" id="1707096"/>
    <lineage>
        <taxon>Bacteria</taxon>
        <taxon>Bacillati</taxon>
        <taxon>Bacillota</taxon>
        <taxon>Bacilli</taxon>
        <taxon>Bacillales</taxon>
        <taxon>Sporolactobacillaceae</taxon>
        <taxon>Pullulanibacillus</taxon>
    </lineage>
</organism>
<keyword evidence="1" id="KW-0812">Transmembrane</keyword>
<dbReference type="InterPro" id="IPR025912">
    <property type="entry name" value="YrvL"/>
</dbReference>
<reference evidence="2" key="2">
    <citation type="submission" date="2020-09" db="EMBL/GenBank/DDBJ databases">
        <authorList>
            <person name="Sun Q."/>
            <person name="Zhou Y."/>
        </authorList>
    </citation>
    <scope>NUCLEOTIDE SEQUENCE</scope>
    <source>
        <strain evidence="2">CGMCC 1.15371</strain>
    </source>
</reference>
<evidence type="ECO:0000313" key="2">
    <source>
        <dbReference type="EMBL" id="GGE57194.1"/>
    </source>
</evidence>
<keyword evidence="1" id="KW-1133">Transmembrane helix</keyword>
<feature type="transmembrane region" description="Helical" evidence="1">
    <location>
        <begin position="5"/>
        <end position="26"/>
    </location>
</feature>
<comment type="caution">
    <text evidence="2">The sequence shown here is derived from an EMBL/GenBank/DDBJ whole genome shotgun (WGS) entry which is preliminary data.</text>
</comment>
<protein>
    <submittedName>
        <fullName evidence="2">Uncharacterized protein</fullName>
    </submittedName>
</protein>
<dbReference type="EMBL" id="BMIR01000043">
    <property type="protein sequence ID" value="GGE57194.1"/>
    <property type="molecule type" value="Genomic_DNA"/>
</dbReference>
<proteinExistence type="predicted"/>